<dbReference type="AlphaFoldDB" id="A0A7W8HCU2"/>
<dbReference type="InterPro" id="IPR009665">
    <property type="entry name" value="YyaC"/>
</dbReference>
<accession>A0A7W8HCU2</accession>
<dbReference type="InterPro" id="IPR023430">
    <property type="entry name" value="Pept_HybD-like_dom_sf"/>
</dbReference>
<dbReference type="Proteomes" id="UP000543642">
    <property type="component" value="Unassembled WGS sequence"/>
</dbReference>
<dbReference type="SUPFAM" id="SSF53163">
    <property type="entry name" value="HybD-like"/>
    <property type="match status" value="1"/>
</dbReference>
<organism evidence="1 2">
    <name type="scientific">Catenibacillus scindens</name>
    <dbReference type="NCBI Taxonomy" id="673271"/>
    <lineage>
        <taxon>Bacteria</taxon>
        <taxon>Bacillati</taxon>
        <taxon>Bacillota</taxon>
        <taxon>Clostridia</taxon>
        <taxon>Lachnospirales</taxon>
        <taxon>Lachnospiraceae</taxon>
        <taxon>Catenibacillus</taxon>
    </lineage>
</organism>
<comment type="caution">
    <text evidence="1">The sequence shown here is derived from an EMBL/GenBank/DDBJ whole genome shotgun (WGS) entry which is preliminary data.</text>
</comment>
<dbReference type="Pfam" id="PF06866">
    <property type="entry name" value="DUF1256"/>
    <property type="match status" value="1"/>
</dbReference>
<dbReference type="RefSeq" id="WP_183776349.1">
    <property type="nucleotide sequence ID" value="NZ_JACHFW010000019.1"/>
</dbReference>
<proteinExistence type="predicted"/>
<evidence type="ECO:0000313" key="1">
    <source>
        <dbReference type="EMBL" id="MBB5266084.1"/>
    </source>
</evidence>
<reference evidence="1 2" key="1">
    <citation type="submission" date="2020-08" db="EMBL/GenBank/DDBJ databases">
        <title>Genomic Encyclopedia of Type Strains, Phase IV (KMG-IV): sequencing the most valuable type-strain genomes for metagenomic binning, comparative biology and taxonomic classification.</title>
        <authorList>
            <person name="Goeker M."/>
        </authorList>
    </citation>
    <scope>NUCLEOTIDE SEQUENCE [LARGE SCALE GENOMIC DNA]</scope>
    <source>
        <strain evidence="1 2">DSM 106146</strain>
    </source>
</reference>
<evidence type="ECO:0000313" key="2">
    <source>
        <dbReference type="Proteomes" id="UP000543642"/>
    </source>
</evidence>
<protein>
    <submittedName>
        <fullName evidence="1">Putative sporulation protein YyaC</fullName>
    </submittedName>
</protein>
<sequence>MNPCLWFNYNNDSSSQLLAVHLSRMLGQKKFKKMLKWGPPVFLCIGTPKIPGDCLGPMVGSLLSLADRYPVFGTMARPVHAQNIRTVRKYIRRKYPRSLIIVIDASIGSAGHSGFLTLKKGPLRPGLGLGKRLPPVGHIQITGVFEDLYGNSAQKQMIGYGLYICQSLFFLNTKLCIPSAIRNRLDQTAGNLPFF</sequence>
<keyword evidence="2" id="KW-1185">Reference proteome</keyword>
<dbReference type="EMBL" id="JACHFW010000019">
    <property type="protein sequence ID" value="MBB5266084.1"/>
    <property type="molecule type" value="Genomic_DNA"/>
</dbReference>
<name>A0A7W8HCU2_9FIRM</name>
<gene>
    <name evidence="1" type="ORF">HNP82_003240</name>
</gene>
<dbReference type="NCBIfam" id="TIGR02841">
    <property type="entry name" value="spore_YyaC"/>
    <property type="match status" value="1"/>
</dbReference>